<keyword evidence="2" id="KW-1185">Reference proteome</keyword>
<protein>
    <submittedName>
        <fullName evidence="1">Uncharacterized protein</fullName>
    </submittedName>
</protein>
<proteinExistence type="predicted"/>
<sequence>MDGRAKPIHRASLPVPSNQLFRPDSLDGGGSGGSNGSGGGFGSTSYRGRNYDEPATITLIKSIKGLADFGLGTLDSLATEPLRSPRSRNRTTAEGQRKAVMPRGAPPRFPWIARRRARDRRRGSERHEPEQERRGVIEADITPILHTNAFSSFVHRVRGLPNRSANKKAAAAASTSSAVEPWAGAAAATLPAETAVIPPTRERKAITSGAPTHAVEAVRTSVDRLEKVGEAVDGKRGGFWRESSRDRHRRPGATAEEGSGPPVSALSTSNGRLTALLSEDGAANRWGSSSNLTADMVSDRATAEVSERGFLGRLYSKLGVSLDRTPDSDESDVELSEDEQESDEESDLQAGKAGPEAERMRQARLGPAPSLYHDDFISFQTKASKAGPGAAKKGSKPGGRILAIRP</sequence>
<evidence type="ECO:0000313" key="1">
    <source>
        <dbReference type="EMBL" id="KAK1859504.1"/>
    </source>
</evidence>
<organism evidence="1 2">
    <name type="scientific">Pyropia yezoensis</name>
    <name type="common">Susabi-nori</name>
    <name type="synonym">Porphyra yezoensis</name>
    <dbReference type="NCBI Taxonomy" id="2788"/>
    <lineage>
        <taxon>Eukaryota</taxon>
        <taxon>Rhodophyta</taxon>
        <taxon>Bangiophyceae</taxon>
        <taxon>Bangiales</taxon>
        <taxon>Bangiaceae</taxon>
        <taxon>Pyropia</taxon>
    </lineage>
</organism>
<reference evidence="1" key="1">
    <citation type="submission" date="2019-11" db="EMBL/GenBank/DDBJ databases">
        <title>Nori genome reveals adaptations in red seaweeds to the harsh intertidal environment.</title>
        <authorList>
            <person name="Wang D."/>
            <person name="Mao Y."/>
        </authorList>
    </citation>
    <scope>NUCLEOTIDE SEQUENCE</scope>
    <source>
        <tissue evidence="1">Gametophyte</tissue>
    </source>
</reference>
<name>A0ACC3BNB4_PYRYE</name>
<accession>A0ACC3BNB4</accession>
<comment type="caution">
    <text evidence="1">The sequence shown here is derived from an EMBL/GenBank/DDBJ whole genome shotgun (WGS) entry which is preliminary data.</text>
</comment>
<dbReference type="Proteomes" id="UP000798662">
    <property type="component" value="Chromosome 1"/>
</dbReference>
<gene>
    <name evidence="1" type="ORF">I4F81_002099</name>
</gene>
<evidence type="ECO:0000313" key="2">
    <source>
        <dbReference type="Proteomes" id="UP000798662"/>
    </source>
</evidence>
<dbReference type="EMBL" id="CM020618">
    <property type="protein sequence ID" value="KAK1859504.1"/>
    <property type="molecule type" value="Genomic_DNA"/>
</dbReference>